<protein>
    <recommendedName>
        <fullName evidence="3">EF-hand domain-containing protein</fullName>
    </recommendedName>
</protein>
<dbReference type="PROSITE" id="PS00018">
    <property type="entry name" value="EF_HAND_1"/>
    <property type="match status" value="1"/>
</dbReference>
<dbReference type="InterPro" id="IPR045198">
    <property type="entry name" value="CNBL1-10"/>
</dbReference>
<proteinExistence type="predicted"/>
<dbReference type="InterPro" id="IPR018247">
    <property type="entry name" value="EF_Hand_1_Ca_BS"/>
</dbReference>
<feature type="domain" description="EF-hand" evidence="3">
    <location>
        <begin position="159"/>
        <end position="194"/>
    </location>
</feature>
<dbReference type="InterPro" id="IPR002048">
    <property type="entry name" value="EF_hand_dom"/>
</dbReference>
<keyword evidence="1" id="KW-0677">Repeat</keyword>
<dbReference type="AlphaFoldDB" id="A0A9P0DW83"/>
<sequence length="223" mass="25525">MSNSIAFDSTLNPLEEARLLKKYQDFARQIAKKVHFSLNEVEALIIMYYKIQKNGDYDPEGITKEEFRDVLHKALDMTDDRIMNIVVTALDTKARDYIGRETWINALSLLLRGTLEEKLQFCFSVYDYRGAGVLGKEAIFNILKYSLLSSAGESDAEESVRDLVDVILKKLDVDRDGKISFNDYKTAVLKDPGWLEFLGPCLPDRSAISTFLNTMTRQLKRTF</sequence>
<accession>A0A9P0DW83</accession>
<evidence type="ECO:0000256" key="1">
    <source>
        <dbReference type="ARBA" id="ARBA00022737"/>
    </source>
</evidence>
<dbReference type="PROSITE" id="PS50222">
    <property type="entry name" value="EF_HAND_2"/>
    <property type="match status" value="1"/>
</dbReference>
<evidence type="ECO:0000313" key="4">
    <source>
        <dbReference type="EMBL" id="CAH1183637.1"/>
    </source>
</evidence>
<reference evidence="4" key="1">
    <citation type="submission" date="2022-01" db="EMBL/GenBank/DDBJ databases">
        <authorList>
            <person name="King R."/>
        </authorList>
    </citation>
    <scope>NUCLEOTIDE SEQUENCE</scope>
</reference>
<evidence type="ECO:0000256" key="2">
    <source>
        <dbReference type="ARBA" id="ARBA00022837"/>
    </source>
</evidence>
<dbReference type="OrthoDB" id="191686at2759"/>
<reference evidence="4" key="2">
    <citation type="submission" date="2022-10" db="EMBL/GenBank/DDBJ databases">
        <authorList>
            <consortium name="ENA_rothamsted_submissions"/>
            <consortium name="culmorum"/>
            <person name="King R."/>
        </authorList>
    </citation>
    <scope>NUCLEOTIDE SEQUENCE</scope>
</reference>
<dbReference type="PANTHER" id="PTHR23056">
    <property type="entry name" value="CALCINEURIN B"/>
    <property type="match status" value="1"/>
</dbReference>
<dbReference type="Gene3D" id="1.10.238.10">
    <property type="entry name" value="EF-hand"/>
    <property type="match status" value="1"/>
</dbReference>
<name>A0A9P0DW83_PHACE</name>
<dbReference type="SUPFAM" id="SSF47473">
    <property type="entry name" value="EF-hand"/>
    <property type="match status" value="1"/>
</dbReference>
<dbReference type="Proteomes" id="UP001153737">
    <property type="component" value="Chromosome 9"/>
</dbReference>
<dbReference type="GO" id="GO:0019722">
    <property type="term" value="P:calcium-mediated signaling"/>
    <property type="evidence" value="ECO:0007669"/>
    <property type="project" value="InterPro"/>
</dbReference>
<organism evidence="4 5">
    <name type="scientific">Phaedon cochleariae</name>
    <name type="common">Mustard beetle</name>
    <dbReference type="NCBI Taxonomy" id="80249"/>
    <lineage>
        <taxon>Eukaryota</taxon>
        <taxon>Metazoa</taxon>
        <taxon>Ecdysozoa</taxon>
        <taxon>Arthropoda</taxon>
        <taxon>Hexapoda</taxon>
        <taxon>Insecta</taxon>
        <taxon>Pterygota</taxon>
        <taxon>Neoptera</taxon>
        <taxon>Endopterygota</taxon>
        <taxon>Coleoptera</taxon>
        <taxon>Polyphaga</taxon>
        <taxon>Cucujiformia</taxon>
        <taxon>Chrysomeloidea</taxon>
        <taxon>Chrysomelidae</taxon>
        <taxon>Chrysomelinae</taxon>
        <taxon>Chrysomelini</taxon>
        <taxon>Phaedon</taxon>
    </lineage>
</organism>
<dbReference type="GO" id="GO:0019900">
    <property type="term" value="F:kinase binding"/>
    <property type="evidence" value="ECO:0007669"/>
    <property type="project" value="InterPro"/>
</dbReference>
<dbReference type="EMBL" id="OU896715">
    <property type="protein sequence ID" value="CAH1183637.1"/>
    <property type="molecule type" value="Genomic_DNA"/>
</dbReference>
<keyword evidence="2" id="KW-0106">Calcium</keyword>
<dbReference type="GO" id="GO:0005509">
    <property type="term" value="F:calcium ion binding"/>
    <property type="evidence" value="ECO:0007669"/>
    <property type="project" value="InterPro"/>
</dbReference>
<keyword evidence="5" id="KW-1185">Reference proteome</keyword>
<evidence type="ECO:0000313" key="5">
    <source>
        <dbReference type="Proteomes" id="UP001153737"/>
    </source>
</evidence>
<dbReference type="InterPro" id="IPR011992">
    <property type="entry name" value="EF-hand-dom_pair"/>
</dbReference>
<gene>
    <name evidence="4" type="ORF">PHAECO_LOCUS12359</name>
</gene>
<dbReference type="Pfam" id="PF13499">
    <property type="entry name" value="EF-hand_7"/>
    <property type="match status" value="1"/>
</dbReference>
<evidence type="ECO:0000259" key="3">
    <source>
        <dbReference type="PROSITE" id="PS50222"/>
    </source>
</evidence>
<dbReference type="PANTHER" id="PTHR23056:SF110">
    <property type="entry name" value="CALMODULIN"/>
    <property type="match status" value="1"/>
</dbReference>